<keyword evidence="3" id="KW-1185">Reference proteome</keyword>
<dbReference type="SUPFAM" id="SSF51556">
    <property type="entry name" value="Metallo-dependent hydrolases"/>
    <property type="match status" value="1"/>
</dbReference>
<reference evidence="2 3" key="1">
    <citation type="submission" date="2015-01" db="EMBL/GenBank/DDBJ databases">
        <title>The Genome Sequence of Exophiala oligosperma CBS72588.</title>
        <authorList>
            <consortium name="The Broad Institute Genomics Platform"/>
            <person name="Cuomo C."/>
            <person name="de Hoog S."/>
            <person name="Gorbushina A."/>
            <person name="Stielow B."/>
            <person name="Teixiera M."/>
            <person name="Abouelleil A."/>
            <person name="Chapman S.B."/>
            <person name="Priest M."/>
            <person name="Young S.K."/>
            <person name="Wortman J."/>
            <person name="Nusbaum C."/>
            <person name="Birren B."/>
        </authorList>
    </citation>
    <scope>NUCLEOTIDE SEQUENCE [LARGE SCALE GENOMIC DNA]</scope>
    <source>
        <strain evidence="2 3">CBS 72588</strain>
    </source>
</reference>
<dbReference type="GeneID" id="27353172"/>
<dbReference type="HOGENOM" id="CLU_064039_1_0_1"/>
<dbReference type="RefSeq" id="XP_016268737.1">
    <property type="nucleotide sequence ID" value="XM_016401684.1"/>
</dbReference>
<proteinExistence type="predicted"/>
<gene>
    <name evidence="2" type="ORF">PV06_01098</name>
</gene>
<dbReference type="OrthoDB" id="2135488at2759"/>
<feature type="domain" description="Amidohydrolase-related" evidence="1">
    <location>
        <begin position="24"/>
        <end position="308"/>
    </location>
</feature>
<dbReference type="PANTHER" id="PTHR35563:SF2">
    <property type="entry name" value="BARREL METAL-DEPENDENT HYDROLASE, PUTATIVE (AFU_ORTHOLOGUE AFUA_1G16240)-RELATED"/>
    <property type="match status" value="1"/>
</dbReference>
<dbReference type="GO" id="GO:0016787">
    <property type="term" value="F:hydrolase activity"/>
    <property type="evidence" value="ECO:0007669"/>
    <property type="project" value="InterPro"/>
</dbReference>
<dbReference type="Proteomes" id="UP000053342">
    <property type="component" value="Unassembled WGS sequence"/>
</dbReference>
<evidence type="ECO:0000313" key="2">
    <source>
        <dbReference type="EMBL" id="KIW48521.1"/>
    </source>
</evidence>
<name>A0A0D2B8M0_9EURO</name>
<evidence type="ECO:0000259" key="1">
    <source>
        <dbReference type="Pfam" id="PF04909"/>
    </source>
</evidence>
<organism evidence="2 3">
    <name type="scientific">Exophiala oligosperma</name>
    <dbReference type="NCBI Taxonomy" id="215243"/>
    <lineage>
        <taxon>Eukaryota</taxon>
        <taxon>Fungi</taxon>
        <taxon>Dikarya</taxon>
        <taxon>Ascomycota</taxon>
        <taxon>Pezizomycotina</taxon>
        <taxon>Eurotiomycetes</taxon>
        <taxon>Chaetothyriomycetidae</taxon>
        <taxon>Chaetothyriales</taxon>
        <taxon>Herpotrichiellaceae</taxon>
        <taxon>Exophiala</taxon>
    </lineage>
</organism>
<dbReference type="InterPro" id="IPR052358">
    <property type="entry name" value="Aro_Compnd_Degr_Hydrolases"/>
</dbReference>
<dbReference type="VEuPathDB" id="FungiDB:PV06_01098"/>
<accession>A0A0D2B8M0</accession>
<protein>
    <recommendedName>
        <fullName evidence="1">Amidohydrolase-related domain-containing protein</fullName>
    </recommendedName>
</protein>
<dbReference type="PANTHER" id="PTHR35563">
    <property type="entry name" value="BARREL METAL-DEPENDENT HYDROLASE, PUTATIVE (AFU_ORTHOLOGUE AFUA_1G16240)-RELATED"/>
    <property type="match status" value="1"/>
</dbReference>
<dbReference type="InterPro" id="IPR006680">
    <property type="entry name" value="Amidohydro-rel"/>
</dbReference>
<dbReference type="Pfam" id="PF04909">
    <property type="entry name" value="Amidohydro_2"/>
    <property type="match status" value="1"/>
</dbReference>
<dbReference type="AlphaFoldDB" id="A0A0D2B8M0"/>
<dbReference type="Gene3D" id="3.20.20.140">
    <property type="entry name" value="Metal-dependent hydrolases"/>
    <property type="match status" value="1"/>
</dbReference>
<sequence>MSFGEDHYNGNMLPGSDFVPPGSWDCHMHCFDPVRFALSPDRAYTPNPASLSSYEAWSPFDNVIIVQATIEAASDGVLAHVAEGSRRYPGRRFYGTVISDNTSPEPIINATPRKVDQLHEAGVRCLRIHCGFGGSKGFDQHVVHDLSRLAESRGIVHYGWAICLRMPLRFWASLLDQVGQDESLRKAKLVADHVGCASPSDLSTAEFEAFLDLIRHHNVYVKISALHRRSPGKLKDMKVVVQQLANAAPDRMLWGSDWPHVNTGGKGLEPTPPLSDADAMEELRLIKSWLTSEQWKKMLVENPCRVFRGEEAEKATN</sequence>
<dbReference type="InterPro" id="IPR032466">
    <property type="entry name" value="Metal_Hydrolase"/>
</dbReference>
<dbReference type="EMBL" id="KN847332">
    <property type="protein sequence ID" value="KIW48521.1"/>
    <property type="molecule type" value="Genomic_DNA"/>
</dbReference>
<evidence type="ECO:0000313" key="3">
    <source>
        <dbReference type="Proteomes" id="UP000053342"/>
    </source>
</evidence>